<proteinExistence type="predicted"/>
<feature type="non-terminal residue" evidence="3">
    <location>
        <position position="765"/>
    </location>
</feature>
<evidence type="ECO:0000313" key="3">
    <source>
        <dbReference type="EMBL" id="CAE7677868.1"/>
    </source>
</evidence>
<sequence length="765" mass="85124">WDATHGIHRKSAPLAKDVTSVLQDLPPETEAYPSNKEISLTAAENSALARLEHLRRLRKDGSNKTTGPQATLVEPANTEDQAKTKDQSSKNTGDQAKTRDQSSKNTGDPVNMPVGQQSTASSPMSPGTIVAPGSEGFETQHPDSRGAGSIIVNAQGDESSNFVSLLNTSEVEAFADYLTAQKAFDYQSMEELLGMMKPRTFVPGRASSVQGRKAGFAIVFGLYAHGSYYGCTRASRMYPAMCRYFNSCLRNLQSETVMHWTSVSVLVNMKGSMHLDAHNDASSYNLAVGLGPYEGGELWVELRDGDPSEPHLPLSWRDLPGGKRAPGQVHPTRWRPTTFSPKRYHKTLPWTGTRYSVIAYTARSWPDAQRDSEVLHSLRQLQFPLPSTARPLHVGEEAVNFEEEANGDGDPDGVQEVEQLTLEDRSEILATYQDFEGALKEIFIEYPNEKTTKVINLCTPWLDPLSMEQVLQEQEWKYQGLSHQEGCDLSTHSGFLSAREQINHLKPEWLWCHIPRGPTQLFAGEQGWDDPRRALKAKGYLKVLRQVLLLSRDHLIKGGKLMWLIPADSLASSVREVQRFWSFHGRGSSLQVAPEPQVLSNVVEVADLRPGNSPSKFWTSVTTISDVATAWMLDSGGDTVFPVDTSCLNTLTSSELERLMQHVHQLHRRFGHPSNRLLVKNLLYRNADEKVVAAASQLECDECLESQIKMPSPAVNLDKCEKLWSCLQVDGFHLRCGATVYHFLLMVDEASGFAVVREMFSQPGF</sequence>
<feature type="domain" description="Fe2OG dioxygenase" evidence="2">
    <location>
        <begin position="259"/>
        <end position="364"/>
    </location>
</feature>
<keyword evidence="4" id="KW-1185">Reference proteome</keyword>
<comment type="caution">
    <text evidence="3">The sequence shown here is derived from an EMBL/GenBank/DDBJ whole genome shotgun (WGS) entry which is preliminary data.</text>
</comment>
<feature type="region of interest" description="Disordered" evidence="1">
    <location>
        <begin position="52"/>
        <end position="149"/>
    </location>
</feature>
<evidence type="ECO:0000259" key="2">
    <source>
        <dbReference type="PROSITE" id="PS51471"/>
    </source>
</evidence>
<dbReference type="Proteomes" id="UP000601435">
    <property type="component" value="Unassembled WGS sequence"/>
</dbReference>
<dbReference type="InterPro" id="IPR005123">
    <property type="entry name" value="Oxoglu/Fe-dep_dioxygenase_dom"/>
</dbReference>
<dbReference type="AlphaFoldDB" id="A0A812WGL3"/>
<evidence type="ECO:0000313" key="4">
    <source>
        <dbReference type="Proteomes" id="UP000601435"/>
    </source>
</evidence>
<feature type="region of interest" description="Disordered" evidence="1">
    <location>
        <begin position="313"/>
        <end position="335"/>
    </location>
</feature>
<dbReference type="EMBL" id="CAJNJA010033342">
    <property type="protein sequence ID" value="CAE7677868.1"/>
    <property type="molecule type" value="Genomic_DNA"/>
</dbReference>
<name>A0A812WGL3_9DINO</name>
<feature type="non-terminal residue" evidence="3">
    <location>
        <position position="1"/>
    </location>
</feature>
<organism evidence="3 4">
    <name type="scientific">Symbiodinium necroappetens</name>
    <dbReference type="NCBI Taxonomy" id="1628268"/>
    <lineage>
        <taxon>Eukaryota</taxon>
        <taxon>Sar</taxon>
        <taxon>Alveolata</taxon>
        <taxon>Dinophyceae</taxon>
        <taxon>Suessiales</taxon>
        <taxon>Symbiodiniaceae</taxon>
        <taxon>Symbiodinium</taxon>
    </lineage>
</organism>
<dbReference type="OrthoDB" id="10552324at2759"/>
<gene>
    <name evidence="3" type="primary">GIP</name>
    <name evidence="3" type="ORF">SNEC2469_LOCUS19465</name>
</gene>
<dbReference type="PROSITE" id="PS51471">
    <property type="entry name" value="FE2OG_OXY"/>
    <property type="match status" value="1"/>
</dbReference>
<feature type="compositionally biased region" description="Basic and acidic residues" evidence="1">
    <location>
        <begin position="52"/>
        <end position="62"/>
    </location>
</feature>
<feature type="compositionally biased region" description="Polar residues" evidence="1">
    <location>
        <begin position="103"/>
        <end position="125"/>
    </location>
</feature>
<protein>
    <submittedName>
        <fullName evidence="3">GIP protein</fullName>
    </submittedName>
</protein>
<evidence type="ECO:0000256" key="1">
    <source>
        <dbReference type="SAM" id="MobiDB-lite"/>
    </source>
</evidence>
<reference evidence="3" key="1">
    <citation type="submission" date="2021-02" db="EMBL/GenBank/DDBJ databases">
        <authorList>
            <person name="Dougan E. K."/>
            <person name="Rhodes N."/>
            <person name="Thang M."/>
            <person name="Chan C."/>
        </authorList>
    </citation>
    <scope>NUCLEOTIDE SEQUENCE</scope>
</reference>
<accession>A0A812WGL3</accession>